<name>A0A8T4L2Z5_9ARCH</name>
<comment type="caution">
    <text evidence="1">The sequence shown here is derived from an EMBL/GenBank/DDBJ whole genome shotgun (WGS) entry which is preliminary data.</text>
</comment>
<dbReference type="AlphaFoldDB" id="A0A8T4L2Z5"/>
<dbReference type="EMBL" id="JAGVWC010000008">
    <property type="protein sequence ID" value="MBS3061141.1"/>
    <property type="molecule type" value="Genomic_DNA"/>
</dbReference>
<evidence type="ECO:0000313" key="2">
    <source>
        <dbReference type="Proteomes" id="UP000675968"/>
    </source>
</evidence>
<dbReference type="Proteomes" id="UP000675968">
    <property type="component" value="Unassembled WGS sequence"/>
</dbReference>
<evidence type="ECO:0000313" key="1">
    <source>
        <dbReference type="EMBL" id="MBS3061141.1"/>
    </source>
</evidence>
<accession>A0A8T4L2Z5</accession>
<organism evidence="1 2">
    <name type="scientific">Candidatus Iainarchaeum sp</name>
    <dbReference type="NCBI Taxonomy" id="3101447"/>
    <lineage>
        <taxon>Archaea</taxon>
        <taxon>Candidatus Iainarchaeota</taxon>
        <taxon>Candidatus Iainarchaeia</taxon>
        <taxon>Candidatus Iainarchaeales</taxon>
        <taxon>Candidatus Iainarchaeaceae</taxon>
        <taxon>Candidatus Iainarchaeum</taxon>
    </lineage>
</organism>
<proteinExistence type="predicted"/>
<sequence>MRKVLLVLLILAAMATLNVNARTISQHLIEIQVDGQENTHISERYVFSFDNPTELETLRSEARRIGADIAGWRAFDQNIYAHIGQIRPGTGKIGFEEKEGDRYVKIEYETRDPLFTAVETTRRTTYQLDSRQLSAFQTGSVYTIQPNTKIVIMIPRNGRFDAEQINPRPEINFETNRFVWSGYLNTTGAFEFEYWIEKQIAPTITISQAIQTFLPKDEFKVLLAILLLGLGVIYFKRNSIQEKIEGYIIENSTPDKQNETEPVELE</sequence>
<protein>
    <submittedName>
        <fullName evidence="1">Uncharacterized protein</fullName>
    </submittedName>
</protein>
<reference evidence="1" key="1">
    <citation type="submission" date="2021-03" db="EMBL/GenBank/DDBJ databases">
        <authorList>
            <person name="Jaffe A."/>
        </authorList>
    </citation>
    <scope>NUCLEOTIDE SEQUENCE</scope>
    <source>
        <strain evidence="1">RIFCSPLOWO2_01_FULL_AR10_48_17</strain>
    </source>
</reference>
<reference evidence="1" key="2">
    <citation type="submission" date="2021-05" db="EMBL/GenBank/DDBJ databases">
        <title>Protein family content uncovers lineage relationships and bacterial pathway maintenance mechanisms in DPANN archaea.</title>
        <authorList>
            <person name="Castelle C.J."/>
            <person name="Meheust R."/>
            <person name="Jaffe A.L."/>
            <person name="Seitz K."/>
            <person name="Gong X."/>
            <person name="Baker B.J."/>
            <person name="Banfield J.F."/>
        </authorList>
    </citation>
    <scope>NUCLEOTIDE SEQUENCE</scope>
    <source>
        <strain evidence="1">RIFCSPLOWO2_01_FULL_AR10_48_17</strain>
    </source>
</reference>
<gene>
    <name evidence="1" type="ORF">J4215_01000</name>
</gene>